<evidence type="ECO:0000313" key="17">
    <source>
        <dbReference type="Proteomes" id="UP000038040"/>
    </source>
</evidence>
<dbReference type="SMART" id="SM00487">
    <property type="entry name" value="DEXDc"/>
    <property type="match status" value="1"/>
</dbReference>
<evidence type="ECO:0000313" key="16">
    <source>
        <dbReference type="EMBL" id="VDN53314.1"/>
    </source>
</evidence>
<comment type="similarity">
    <text evidence="2">Belongs to the DEAD box helicase family. DDX54/DBP10 subfamily.</text>
</comment>
<dbReference type="GO" id="GO:0003724">
    <property type="term" value="F:RNA helicase activity"/>
    <property type="evidence" value="ECO:0007669"/>
    <property type="project" value="UniProtKB-EC"/>
</dbReference>
<dbReference type="GO" id="GO:0003723">
    <property type="term" value="F:RNA binding"/>
    <property type="evidence" value="ECO:0007669"/>
    <property type="project" value="UniProtKB-KW"/>
</dbReference>
<accession>A0A0N4UNX5</accession>
<sequence>MTESDNEANFAKFILAKNRRQRKSGGWQVLGLDYGIFKGIERKGYRQPTPIQRKTIPLIIDGKDVVAMSRTGSGKTAAFVVPMLQKLKAHDTKGIRAVIIEPIRELAIQTHKVVRELARFTDLKCACLVGGDLIEEQFATIHAKPDILIATPGRLLHVVVEMDLRLFSVQYIVFDEADRLFEMGFSEQLQEVLERLSFNRQTLLFSATLPKMLVDFAKAGLSNPSLVRLDVDEKLSDKLSMIFISCRADDKTAALLYLLRFIISHDEQTIVFCATMKHVEYLAAIIKEAGMICVFLYSQLDAVARKINMQKFRNKECKILVVTDVAARGVDIPILDTVINFDFPPKAKLFVHRVGRVARMERQGKAISLFSADELAYVADLFLFLGRPLKFATLDSVHSEKEAIIGAFPDEFIDVEADFLHGIHETSIELEPLKLDPGIFKEFINATKKYKATRQQPSAESVRRTKKELREDFVSAATHPIFKTELQNGNERRSLLLELNNFKTFQAYVPSDFASERALAVDRGFDAAIKASAIDINADDDTGMYNQPKRKIWDRKKKRFVGPAGDMEKKKVRTEDGTWLHASYKSGRYEKWKQKQKLRYWETNDNNEEIPRCTNRINLPYRRHSELKNAEQILKERRRKQKIKEYQVYRRKENLKKSKKI</sequence>
<dbReference type="PROSITE" id="PS51195">
    <property type="entry name" value="Q_MOTIF"/>
    <property type="match status" value="1"/>
</dbReference>
<dbReference type="InterPro" id="IPR033517">
    <property type="entry name" value="DDX54/DBP10_DEAD-box_helicase"/>
</dbReference>
<evidence type="ECO:0000256" key="11">
    <source>
        <dbReference type="PROSITE-ProRule" id="PRU00552"/>
    </source>
</evidence>
<dbReference type="SUPFAM" id="SSF52540">
    <property type="entry name" value="P-loop containing nucleoside triphosphate hydrolases"/>
    <property type="match status" value="1"/>
</dbReference>
<dbReference type="OrthoDB" id="10261375at2759"/>
<dbReference type="SMART" id="SM01123">
    <property type="entry name" value="DBP10CT"/>
    <property type="match status" value="1"/>
</dbReference>
<dbReference type="CDD" id="cd17959">
    <property type="entry name" value="DEADc_DDX54"/>
    <property type="match status" value="1"/>
</dbReference>
<dbReference type="GO" id="GO:0043186">
    <property type="term" value="C:P granule"/>
    <property type="evidence" value="ECO:0007669"/>
    <property type="project" value="UniProtKB-ARBA"/>
</dbReference>
<dbReference type="PANTHER" id="PTHR47959">
    <property type="entry name" value="ATP-DEPENDENT RNA HELICASE RHLE-RELATED"/>
    <property type="match status" value="1"/>
</dbReference>
<evidence type="ECO:0000256" key="4">
    <source>
        <dbReference type="ARBA" id="ARBA00022741"/>
    </source>
</evidence>
<dbReference type="InterPro" id="IPR014014">
    <property type="entry name" value="RNA_helicase_DEAD_Q_motif"/>
</dbReference>
<name>A0A0N4UNX5_DRAME</name>
<dbReference type="InterPro" id="IPR000629">
    <property type="entry name" value="RNA-helicase_DEAD-box_CS"/>
</dbReference>
<dbReference type="InterPro" id="IPR012541">
    <property type="entry name" value="DBP10_C"/>
</dbReference>
<dbReference type="Pfam" id="PF00270">
    <property type="entry name" value="DEAD"/>
    <property type="match status" value="1"/>
</dbReference>
<dbReference type="Proteomes" id="UP000038040">
    <property type="component" value="Unplaced"/>
</dbReference>
<evidence type="ECO:0000313" key="18">
    <source>
        <dbReference type="Proteomes" id="UP000274756"/>
    </source>
</evidence>
<evidence type="ECO:0000256" key="6">
    <source>
        <dbReference type="ARBA" id="ARBA00022806"/>
    </source>
</evidence>
<dbReference type="GO" id="GO:0005730">
    <property type="term" value="C:nucleolus"/>
    <property type="evidence" value="ECO:0007669"/>
    <property type="project" value="UniProtKB-SubCell"/>
</dbReference>
<keyword evidence="8" id="KW-0694">RNA-binding</keyword>
<evidence type="ECO:0000256" key="3">
    <source>
        <dbReference type="ARBA" id="ARBA00012552"/>
    </source>
</evidence>
<evidence type="ECO:0000313" key="19">
    <source>
        <dbReference type="WBParaSite" id="DME_0000963701-mRNA-1"/>
    </source>
</evidence>
<dbReference type="GO" id="GO:0016787">
    <property type="term" value="F:hydrolase activity"/>
    <property type="evidence" value="ECO:0007669"/>
    <property type="project" value="UniProtKB-KW"/>
</dbReference>
<proteinExistence type="inferred from homology"/>
<dbReference type="AlphaFoldDB" id="A0A0N4UNX5"/>
<evidence type="ECO:0000256" key="2">
    <source>
        <dbReference type="ARBA" id="ARBA00010379"/>
    </source>
</evidence>
<feature type="domain" description="Helicase ATP-binding" evidence="13">
    <location>
        <begin position="56"/>
        <end position="227"/>
    </location>
</feature>
<evidence type="ECO:0000259" key="15">
    <source>
        <dbReference type="PROSITE" id="PS51195"/>
    </source>
</evidence>
<evidence type="ECO:0000256" key="1">
    <source>
        <dbReference type="ARBA" id="ARBA00004604"/>
    </source>
</evidence>
<dbReference type="CDD" id="cd18787">
    <property type="entry name" value="SF2_C_DEAD"/>
    <property type="match status" value="1"/>
</dbReference>
<dbReference type="InterPro" id="IPR014001">
    <property type="entry name" value="Helicase_ATP-bd"/>
</dbReference>
<comment type="catalytic activity">
    <reaction evidence="10">
        <text>ATP + H2O = ADP + phosphate + H(+)</text>
        <dbReference type="Rhea" id="RHEA:13065"/>
        <dbReference type="ChEBI" id="CHEBI:15377"/>
        <dbReference type="ChEBI" id="CHEBI:15378"/>
        <dbReference type="ChEBI" id="CHEBI:30616"/>
        <dbReference type="ChEBI" id="CHEBI:43474"/>
        <dbReference type="ChEBI" id="CHEBI:456216"/>
        <dbReference type="EC" id="3.6.4.13"/>
    </reaction>
</comment>
<dbReference type="PROSITE" id="PS00039">
    <property type="entry name" value="DEAD_ATP_HELICASE"/>
    <property type="match status" value="1"/>
</dbReference>
<evidence type="ECO:0000259" key="13">
    <source>
        <dbReference type="PROSITE" id="PS51192"/>
    </source>
</evidence>
<dbReference type="GO" id="GO:0005829">
    <property type="term" value="C:cytosol"/>
    <property type="evidence" value="ECO:0007669"/>
    <property type="project" value="TreeGrafter"/>
</dbReference>
<dbReference type="InterPro" id="IPR050079">
    <property type="entry name" value="DEAD_box_RNA_helicase"/>
</dbReference>
<organism evidence="17 19">
    <name type="scientific">Dracunculus medinensis</name>
    <name type="common">Guinea worm</name>
    <dbReference type="NCBI Taxonomy" id="318479"/>
    <lineage>
        <taxon>Eukaryota</taxon>
        <taxon>Metazoa</taxon>
        <taxon>Ecdysozoa</taxon>
        <taxon>Nematoda</taxon>
        <taxon>Chromadorea</taxon>
        <taxon>Rhabditida</taxon>
        <taxon>Spirurina</taxon>
        <taxon>Dracunculoidea</taxon>
        <taxon>Dracunculidae</taxon>
        <taxon>Dracunculus</taxon>
    </lineage>
</organism>
<dbReference type="GO" id="GO:0005524">
    <property type="term" value="F:ATP binding"/>
    <property type="evidence" value="ECO:0007669"/>
    <property type="project" value="UniProtKB-KW"/>
</dbReference>
<evidence type="ECO:0000259" key="14">
    <source>
        <dbReference type="PROSITE" id="PS51194"/>
    </source>
</evidence>
<feature type="domain" description="Helicase C-terminal" evidence="14">
    <location>
        <begin position="257"/>
        <end position="405"/>
    </location>
</feature>
<dbReference type="EC" id="3.6.4.13" evidence="3"/>
<dbReference type="Gene3D" id="3.40.50.300">
    <property type="entry name" value="P-loop containing nucleotide triphosphate hydrolases"/>
    <property type="match status" value="2"/>
</dbReference>
<keyword evidence="9" id="KW-0539">Nucleus</keyword>
<reference evidence="19" key="1">
    <citation type="submission" date="2017-02" db="UniProtKB">
        <authorList>
            <consortium name="WormBaseParasite"/>
        </authorList>
    </citation>
    <scope>IDENTIFICATION</scope>
</reference>
<dbReference type="FunFam" id="3.40.50.300:FF:000865">
    <property type="entry name" value="ATP-dependent RNA helicase DDX54"/>
    <property type="match status" value="1"/>
</dbReference>
<evidence type="ECO:0000256" key="10">
    <source>
        <dbReference type="ARBA" id="ARBA00047984"/>
    </source>
</evidence>
<feature type="domain" description="DEAD-box RNA helicase Q" evidence="15">
    <location>
        <begin position="25"/>
        <end position="53"/>
    </location>
</feature>
<evidence type="ECO:0000256" key="12">
    <source>
        <dbReference type="RuleBase" id="RU000492"/>
    </source>
</evidence>
<gene>
    <name evidence="16" type="ORF">DME_LOCUS3287</name>
</gene>
<dbReference type="EMBL" id="UYYG01000120">
    <property type="protein sequence ID" value="VDN53314.1"/>
    <property type="molecule type" value="Genomic_DNA"/>
</dbReference>
<keyword evidence="4 12" id="KW-0547">Nucleotide-binding</keyword>
<reference evidence="16 18" key="2">
    <citation type="submission" date="2018-11" db="EMBL/GenBank/DDBJ databases">
        <authorList>
            <consortium name="Pathogen Informatics"/>
        </authorList>
    </citation>
    <scope>NUCLEOTIDE SEQUENCE [LARGE SCALE GENOMIC DNA]</scope>
</reference>
<evidence type="ECO:0000256" key="9">
    <source>
        <dbReference type="ARBA" id="ARBA00023242"/>
    </source>
</evidence>
<dbReference type="Pfam" id="PF00271">
    <property type="entry name" value="Helicase_C"/>
    <property type="match status" value="1"/>
</dbReference>
<dbReference type="Pfam" id="PF08147">
    <property type="entry name" value="DBP10CT"/>
    <property type="match status" value="1"/>
</dbReference>
<comment type="subcellular location">
    <subcellularLocation>
        <location evidence="1">Nucleus</location>
        <location evidence="1">Nucleolus</location>
    </subcellularLocation>
</comment>
<dbReference type="PANTHER" id="PTHR47959:SF8">
    <property type="entry name" value="RNA HELICASE"/>
    <property type="match status" value="1"/>
</dbReference>
<dbReference type="Proteomes" id="UP000274756">
    <property type="component" value="Unassembled WGS sequence"/>
</dbReference>
<dbReference type="PROSITE" id="PS51192">
    <property type="entry name" value="HELICASE_ATP_BIND_1"/>
    <property type="match status" value="1"/>
</dbReference>
<dbReference type="STRING" id="318479.A0A0N4UNX5"/>
<keyword evidence="18" id="KW-1185">Reference proteome</keyword>
<feature type="short sequence motif" description="Q motif" evidence="11">
    <location>
        <begin position="25"/>
        <end position="53"/>
    </location>
</feature>
<dbReference type="SMART" id="SM00490">
    <property type="entry name" value="HELICc"/>
    <property type="match status" value="1"/>
</dbReference>
<dbReference type="WBParaSite" id="DME_0000963701-mRNA-1">
    <property type="protein sequence ID" value="DME_0000963701-mRNA-1"/>
    <property type="gene ID" value="DME_0000963701"/>
</dbReference>
<evidence type="ECO:0000256" key="8">
    <source>
        <dbReference type="ARBA" id="ARBA00022884"/>
    </source>
</evidence>
<dbReference type="PROSITE" id="PS51194">
    <property type="entry name" value="HELICASE_CTER"/>
    <property type="match status" value="1"/>
</dbReference>
<dbReference type="InterPro" id="IPR001650">
    <property type="entry name" value="Helicase_C-like"/>
</dbReference>
<keyword evidence="7 12" id="KW-0067">ATP-binding</keyword>
<keyword evidence="5 12" id="KW-0378">Hydrolase</keyword>
<protein>
    <recommendedName>
        <fullName evidence="3">RNA helicase</fullName>
        <ecNumber evidence="3">3.6.4.13</ecNumber>
    </recommendedName>
</protein>
<keyword evidence="6 12" id="KW-0347">Helicase</keyword>
<dbReference type="InterPro" id="IPR011545">
    <property type="entry name" value="DEAD/DEAH_box_helicase_dom"/>
</dbReference>
<evidence type="ECO:0000256" key="5">
    <source>
        <dbReference type="ARBA" id="ARBA00022801"/>
    </source>
</evidence>
<dbReference type="InterPro" id="IPR027417">
    <property type="entry name" value="P-loop_NTPase"/>
</dbReference>
<evidence type="ECO:0000256" key="7">
    <source>
        <dbReference type="ARBA" id="ARBA00022840"/>
    </source>
</evidence>